<evidence type="ECO:0000313" key="3">
    <source>
        <dbReference type="EMBL" id="PWI76752.1"/>
    </source>
</evidence>
<dbReference type="GO" id="GO:0008081">
    <property type="term" value="F:phosphoric diester hydrolase activity"/>
    <property type="evidence" value="ECO:0007669"/>
    <property type="project" value="InterPro"/>
</dbReference>
<dbReference type="Gene3D" id="3.20.20.190">
    <property type="entry name" value="Phosphatidylinositol (PI) phosphodiesterase"/>
    <property type="match status" value="1"/>
</dbReference>
<dbReference type="InterPro" id="IPR017946">
    <property type="entry name" value="PLC-like_Pdiesterase_TIM-brl"/>
</dbReference>
<evidence type="ECO:0000256" key="2">
    <source>
        <dbReference type="SAM" id="SignalP"/>
    </source>
</evidence>
<feature type="signal peptide" evidence="2">
    <location>
        <begin position="1"/>
        <end position="26"/>
    </location>
</feature>
<comment type="caution">
    <text evidence="3">The sequence shown here is derived from an EMBL/GenBank/DDBJ whole genome shotgun (WGS) entry which is preliminary data.</text>
</comment>
<sequence>MARLLEAVACLLAVFLLLQSIPTTLSAPPPAPPPAHPLPPPKPAQPQPPQHGPKPPPSGSKPAPKPFYAIAHRVLTSAGVLAALRHGANAIEVDFTAQQQGWWADHDRTPTSRRDTAEAVLKTIADQRRRGMTVGFVWFDIKNPDAFPASNKAASIEALRDLARKHLEPVGIGALYGFYNWTAWGRAYAVLSADLHRNEALNHEGPAAQTTRLFNTRGPANVAQRVLSVGALFKPSDDIGVCASNGGGICPQLRIGAASHEFGKVLGWTVVQYSVKQAYQMMGEAGVDGVIYGFAETDYADHMDTRGAFGIVRGWLDTNKDKRYLATNADRLW</sequence>
<evidence type="ECO:0000256" key="1">
    <source>
        <dbReference type="SAM" id="MobiDB-lite"/>
    </source>
</evidence>
<organism evidence="3 4">
    <name type="scientific">Purpureocillium lilacinum</name>
    <name type="common">Paecilomyces lilacinus</name>
    <dbReference type="NCBI Taxonomy" id="33203"/>
    <lineage>
        <taxon>Eukaryota</taxon>
        <taxon>Fungi</taxon>
        <taxon>Dikarya</taxon>
        <taxon>Ascomycota</taxon>
        <taxon>Pezizomycotina</taxon>
        <taxon>Sordariomycetes</taxon>
        <taxon>Hypocreomycetidae</taxon>
        <taxon>Hypocreales</taxon>
        <taxon>Ophiocordycipitaceae</taxon>
        <taxon>Purpureocillium</taxon>
    </lineage>
</organism>
<accession>A0A2U3EQH9</accession>
<feature type="chain" id="PRO_5043161074" evidence="2">
    <location>
        <begin position="27"/>
        <end position="333"/>
    </location>
</feature>
<name>A0A2U3EQH9_PURLI</name>
<dbReference type="Proteomes" id="UP000245956">
    <property type="component" value="Unassembled WGS sequence"/>
</dbReference>
<dbReference type="GO" id="GO:0006629">
    <property type="term" value="P:lipid metabolic process"/>
    <property type="evidence" value="ECO:0007669"/>
    <property type="project" value="InterPro"/>
</dbReference>
<gene>
    <name evidence="3" type="ORF">PCL_03946</name>
</gene>
<dbReference type="SUPFAM" id="SSF51695">
    <property type="entry name" value="PLC-like phosphodiesterases"/>
    <property type="match status" value="1"/>
</dbReference>
<feature type="region of interest" description="Disordered" evidence="1">
    <location>
        <begin position="27"/>
        <end position="65"/>
    </location>
</feature>
<evidence type="ECO:0000313" key="4">
    <source>
        <dbReference type="Proteomes" id="UP000245956"/>
    </source>
</evidence>
<reference evidence="3 4" key="1">
    <citation type="journal article" date="2016" name="Front. Microbiol.">
        <title>Genome and transcriptome sequences reveal the specific parasitism of the nematophagous Purpureocillium lilacinum 36-1.</title>
        <authorList>
            <person name="Xie J."/>
            <person name="Li S."/>
            <person name="Mo C."/>
            <person name="Xiao X."/>
            <person name="Peng D."/>
            <person name="Wang G."/>
            <person name="Xiao Y."/>
        </authorList>
    </citation>
    <scope>NUCLEOTIDE SEQUENCE [LARGE SCALE GENOMIC DNA]</scope>
    <source>
        <strain evidence="3 4">36-1</strain>
    </source>
</reference>
<protein>
    <submittedName>
        <fullName evidence="3">Phospholipase D</fullName>
    </submittedName>
</protein>
<dbReference type="AlphaFoldDB" id="A0A2U3EQH9"/>
<keyword evidence="2" id="KW-0732">Signal</keyword>
<proteinExistence type="predicted"/>
<dbReference type="EMBL" id="LCWV01000001">
    <property type="protein sequence ID" value="PWI76752.1"/>
    <property type="molecule type" value="Genomic_DNA"/>
</dbReference>